<evidence type="ECO:0000256" key="1">
    <source>
        <dbReference type="SAM" id="MobiDB-lite"/>
    </source>
</evidence>
<keyword evidence="3" id="KW-1185">Reference proteome</keyword>
<organism evidence="2 3">
    <name type="scientific">Nocardiopsis rhodophaea</name>
    <dbReference type="NCBI Taxonomy" id="280238"/>
    <lineage>
        <taxon>Bacteria</taxon>
        <taxon>Bacillati</taxon>
        <taxon>Actinomycetota</taxon>
        <taxon>Actinomycetes</taxon>
        <taxon>Streptosporangiales</taxon>
        <taxon>Nocardiopsidaceae</taxon>
        <taxon>Nocardiopsis</taxon>
    </lineage>
</organism>
<feature type="compositionally biased region" description="Polar residues" evidence="1">
    <location>
        <begin position="1"/>
        <end position="11"/>
    </location>
</feature>
<evidence type="ECO:0000313" key="3">
    <source>
        <dbReference type="Proteomes" id="UP001501585"/>
    </source>
</evidence>
<proteinExistence type="predicted"/>
<gene>
    <name evidence="2" type="ORF">GCM10009799_20910</name>
</gene>
<accession>A0ABN2T025</accession>
<sequence length="89" mass="8737">MSVSNVTTTSCGRHGSLAFVGTGTDLAPSEPPEPLDPPDPVDPPDPEPDAAEPSSPSAPPPSAPFPAPGFGLAERSGAGFGETLGDEGA</sequence>
<feature type="compositionally biased region" description="Pro residues" evidence="1">
    <location>
        <begin position="56"/>
        <end position="67"/>
    </location>
</feature>
<evidence type="ECO:0000313" key="2">
    <source>
        <dbReference type="EMBL" id="GAA1994588.1"/>
    </source>
</evidence>
<dbReference type="Proteomes" id="UP001501585">
    <property type="component" value="Unassembled WGS sequence"/>
</dbReference>
<reference evidence="2 3" key="1">
    <citation type="journal article" date="2019" name="Int. J. Syst. Evol. Microbiol.">
        <title>The Global Catalogue of Microorganisms (GCM) 10K type strain sequencing project: providing services to taxonomists for standard genome sequencing and annotation.</title>
        <authorList>
            <consortium name="The Broad Institute Genomics Platform"/>
            <consortium name="The Broad Institute Genome Sequencing Center for Infectious Disease"/>
            <person name="Wu L."/>
            <person name="Ma J."/>
        </authorList>
    </citation>
    <scope>NUCLEOTIDE SEQUENCE [LARGE SCALE GENOMIC DNA]</scope>
    <source>
        <strain evidence="2 3">JCM 15313</strain>
    </source>
</reference>
<protein>
    <submittedName>
        <fullName evidence="2">Uncharacterized protein</fullName>
    </submittedName>
</protein>
<feature type="region of interest" description="Disordered" evidence="1">
    <location>
        <begin position="1"/>
        <end position="89"/>
    </location>
</feature>
<name>A0ABN2T025_9ACTN</name>
<comment type="caution">
    <text evidence="2">The sequence shown here is derived from an EMBL/GenBank/DDBJ whole genome shotgun (WGS) entry which is preliminary data.</text>
</comment>
<feature type="compositionally biased region" description="Pro residues" evidence="1">
    <location>
        <begin position="29"/>
        <end position="41"/>
    </location>
</feature>
<dbReference type="EMBL" id="BAAAPC010000007">
    <property type="protein sequence ID" value="GAA1994588.1"/>
    <property type="molecule type" value="Genomic_DNA"/>
</dbReference>